<comment type="caution">
    <text evidence="2">The sequence shown here is derived from an EMBL/GenBank/DDBJ whole genome shotgun (WGS) entry which is preliminary data.</text>
</comment>
<dbReference type="InterPro" id="IPR050491">
    <property type="entry name" value="AmpC-like"/>
</dbReference>
<dbReference type="InterPro" id="IPR012338">
    <property type="entry name" value="Beta-lactam/transpept-like"/>
</dbReference>
<dbReference type="Proteomes" id="UP000247978">
    <property type="component" value="Unassembled WGS sequence"/>
</dbReference>
<dbReference type="PANTHER" id="PTHR46825">
    <property type="entry name" value="D-ALANYL-D-ALANINE-CARBOXYPEPTIDASE/ENDOPEPTIDASE AMPH"/>
    <property type="match status" value="1"/>
</dbReference>
<feature type="domain" description="Beta-lactamase-related" evidence="1">
    <location>
        <begin position="10"/>
        <end position="348"/>
    </location>
</feature>
<evidence type="ECO:0000313" key="3">
    <source>
        <dbReference type="Proteomes" id="UP000247978"/>
    </source>
</evidence>
<sequence length="457" mass="51063">MNKNVAELDKNLIEMCKKAKIPGMALIAAKNGEVIYENYVGYRNKAAQLPVTGDTIFGVASLTKSFTALAIMILEEEGKLSVQDNVIKWLPQLTFIQPKTTIHHLLTHTAGYPGMASFHLARLESLTRDPDGRYLFGKIPTTNGAVKGVPDMMEKMNEFDEDFIGAPGELFNYSNECYALLQEIVERASGESFEELMKRMIFEPLEMDRSIFKVADLRTFSDVTQLYAFTKDKKKDAYHSPTWWESGNIYGAGALKTSAKDMMKYLEVFRNDGNVNGKQIVSKKGIDKMLTAYCTTPNENQYGYGMMIGKYKGVDVVGHGGGVKGVSSYMLLAKKEGITITVLTNIAEVAAENLALTVFRYILDLEEPKLGQSAYQLSTEELTKYSGIYQSHEGQKIEVREKENGLVLHIQHNTVTVAPYQENLFQLPDGKKVAFLTDGQGNITGIFRGMRYLQKCT</sequence>
<keyword evidence="3" id="KW-1185">Reference proteome</keyword>
<evidence type="ECO:0000259" key="1">
    <source>
        <dbReference type="Pfam" id="PF00144"/>
    </source>
</evidence>
<proteinExistence type="predicted"/>
<dbReference type="InterPro" id="IPR001466">
    <property type="entry name" value="Beta-lactam-related"/>
</dbReference>
<gene>
    <name evidence="2" type="ORF">DFR56_101292</name>
</gene>
<protein>
    <submittedName>
        <fullName evidence="2">CubicO group peptidase (Beta-lactamase class C family)</fullName>
    </submittedName>
</protein>
<name>A0A2V3W8L7_9BACI</name>
<dbReference type="Gene3D" id="3.40.710.10">
    <property type="entry name" value="DD-peptidase/beta-lactamase superfamily"/>
    <property type="match status" value="1"/>
</dbReference>
<evidence type="ECO:0000313" key="2">
    <source>
        <dbReference type="EMBL" id="PXW90380.1"/>
    </source>
</evidence>
<reference evidence="2 3" key="1">
    <citation type="submission" date="2018-05" db="EMBL/GenBank/DDBJ databases">
        <title>Genomic Encyclopedia of Type Strains, Phase IV (KMG-IV): sequencing the most valuable type-strain genomes for metagenomic binning, comparative biology and taxonomic classification.</title>
        <authorList>
            <person name="Goeker M."/>
        </authorList>
    </citation>
    <scope>NUCLEOTIDE SEQUENCE [LARGE SCALE GENOMIC DNA]</scope>
    <source>
        <strain evidence="2 3">DSM 28556</strain>
    </source>
</reference>
<organism evidence="2 3">
    <name type="scientific">Pseudogracilibacillus auburnensis</name>
    <dbReference type="NCBI Taxonomy" id="1494959"/>
    <lineage>
        <taxon>Bacteria</taxon>
        <taxon>Bacillati</taxon>
        <taxon>Bacillota</taxon>
        <taxon>Bacilli</taxon>
        <taxon>Bacillales</taxon>
        <taxon>Bacillaceae</taxon>
        <taxon>Pseudogracilibacillus</taxon>
    </lineage>
</organism>
<dbReference type="EMBL" id="QJJQ01000001">
    <property type="protein sequence ID" value="PXW90380.1"/>
    <property type="molecule type" value="Genomic_DNA"/>
</dbReference>
<dbReference type="AlphaFoldDB" id="A0A2V3W8L7"/>
<dbReference type="SUPFAM" id="SSF56601">
    <property type="entry name" value="beta-lactamase/transpeptidase-like"/>
    <property type="match status" value="1"/>
</dbReference>
<dbReference type="OrthoDB" id="9803467at2"/>
<dbReference type="Pfam" id="PF00144">
    <property type="entry name" value="Beta-lactamase"/>
    <property type="match status" value="1"/>
</dbReference>
<dbReference type="PANTHER" id="PTHR46825:SF9">
    <property type="entry name" value="BETA-LACTAMASE-RELATED DOMAIN-CONTAINING PROTEIN"/>
    <property type="match status" value="1"/>
</dbReference>
<accession>A0A2V3W8L7</accession>
<dbReference type="RefSeq" id="WP_110393646.1">
    <property type="nucleotide sequence ID" value="NZ_JBHUHB010000001.1"/>
</dbReference>